<proteinExistence type="predicted"/>
<evidence type="ECO:0000313" key="1">
    <source>
        <dbReference type="EMBL" id="MBB5830973.1"/>
    </source>
</evidence>
<reference evidence="1 2" key="1">
    <citation type="submission" date="2020-08" db="EMBL/GenBank/DDBJ databases">
        <title>Sequencing the genomes of 1000 actinobacteria strains.</title>
        <authorList>
            <person name="Klenk H.-P."/>
        </authorList>
    </citation>
    <scope>NUCLEOTIDE SEQUENCE [LARGE SCALE GENOMIC DNA]</scope>
    <source>
        <strain evidence="1 2">DSM 28796</strain>
    </source>
</reference>
<comment type="caution">
    <text evidence="1">The sequence shown here is derived from an EMBL/GenBank/DDBJ whole genome shotgun (WGS) entry which is preliminary data.</text>
</comment>
<dbReference type="AlphaFoldDB" id="A0A841AAK6"/>
<accession>A0A841AAK6</accession>
<dbReference type="EMBL" id="JACHLZ010000001">
    <property type="protein sequence ID" value="MBB5830973.1"/>
    <property type="molecule type" value="Genomic_DNA"/>
</dbReference>
<dbReference type="RefSeq" id="WP_184324511.1">
    <property type="nucleotide sequence ID" value="NZ_JACHLZ010000001.1"/>
</dbReference>
<sequence length="47" mass="5202">MSREEFEAAVAATVARAPEPSPELRARVEQILRPAARRARSEVGGRR</sequence>
<gene>
    <name evidence="1" type="ORF">HNR70_000786</name>
</gene>
<evidence type="ECO:0000313" key="2">
    <source>
        <dbReference type="Proteomes" id="UP000588158"/>
    </source>
</evidence>
<keyword evidence="2" id="KW-1185">Reference proteome</keyword>
<dbReference type="Proteomes" id="UP000588158">
    <property type="component" value="Unassembled WGS sequence"/>
</dbReference>
<organism evidence="1 2">
    <name type="scientific">Brachybacterium aquaticum</name>
    <dbReference type="NCBI Taxonomy" id="1432564"/>
    <lineage>
        <taxon>Bacteria</taxon>
        <taxon>Bacillati</taxon>
        <taxon>Actinomycetota</taxon>
        <taxon>Actinomycetes</taxon>
        <taxon>Micrococcales</taxon>
        <taxon>Dermabacteraceae</taxon>
        <taxon>Brachybacterium</taxon>
    </lineage>
</organism>
<name>A0A841AAK6_9MICO</name>
<protein>
    <submittedName>
        <fullName evidence="1">Uncharacterized protein</fullName>
    </submittedName>
</protein>